<dbReference type="SUPFAM" id="SSF81383">
    <property type="entry name" value="F-box domain"/>
    <property type="match status" value="1"/>
</dbReference>
<evidence type="ECO:0000313" key="2">
    <source>
        <dbReference type="EMBL" id="CAG9811398.1"/>
    </source>
</evidence>
<dbReference type="CDD" id="cd09917">
    <property type="entry name" value="F-box_SF"/>
    <property type="match status" value="1"/>
</dbReference>
<proteinExistence type="predicted"/>
<dbReference type="Proteomes" id="UP001153620">
    <property type="component" value="Chromosome 4"/>
</dbReference>
<accession>A0A9N9S992</accession>
<protein>
    <recommendedName>
        <fullName evidence="1">F-box domain-containing protein</fullName>
    </recommendedName>
</protein>
<dbReference type="EMBL" id="OU895880">
    <property type="protein sequence ID" value="CAG9811398.1"/>
    <property type="molecule type" value="Genomic_DNA"/>
</dbReference>
<dbReference type="InterPro" id="IPR036047">
    <property type="entry name" value="F-box-like_dom_sf"/>
</dbReference>
<organism evidence="2 3">
    <name type="scientific">Chironomus riparius</name>
    <dbReference type="NCBI Taxonomy" id="315576"/>
    <lineage>
        <taxon>Eukaryota</taxon>
        <taxon>Metazoa</taxon>
        <taxon>Ecdysozoa</taxon>
        <taxon>Arthropoda</taxon>
        <taxon>Hexapoda</taxon>
        <taxon>Insecta</taxon>
        <taxon>Pterygota</taxon>
        <taxon>Neoptera</taxon>
        <taxon>Endopterygota</taxon>
        <taxon>Diptera</taxon>
        <taxon>Nematocera</taxon>
        <taxon>Chironomoidea</taxon>
        <taxon>Chironomidae</taxon>
        <taxon>Chironominae</taxon>
        <taxon>Chironomus</taxon>
    </lineage>
</organism>
<sequence>MEQEDFSEATAVVGTNKNLMNYFADFYSTLFHNRREEILVESTAEIDKLPQEILLRILSYLKAKELIALSSTCRRFSNLINTNDFLPKLTLRVTESTKRSQWIGHRKYKKLLVLSESINLYFKLPKTIGTYVTTLNLDCWEISIYEIKKVIKLCPHIKELSLMYLVRTGIPPEITKKEEIPLTWLDKLSLQGELQIVNCLKNLQVKELIIHRQSDFETHLDDVAEFIMNQKDMINLELYHMYFISSLFLRDEMKHVAFRLNKLIIKYCSHFSYFCFVCFVASQKDSIKFMSVDDFGYDMIKFLMHFKEMRTLKLTLTEDYQIAEKDMLVMMSHVRNTMLLPQVEDLEIWNYCHNFIHHFPNVRKLTIYGTDLDLNLWNFKNLEDLTVITKNLENPLELNENLKKLKLIMYEYPKDHSPFSYDSCKLEDLTLIGAKNLDWIKNYLEHPNTNLKNLRIERCLVTDELKEILKIHENKIKRFEIIEQDGKEIEILRRRLI</sequence>
<evidence type="ECO:0000259" key="1">
    <source>
        <dbReference type="PROSITE" id="PS50181"/>
    </source>
</evidence>
<reference evidence="2" key="2">
    <citation type="submission" date="2022-10" db="EMBL/GenBank/DDBJ databases">
        <authorList>
            <consortium name="ENA_rothamsted_submissions"/>
            <consortium name="culmorum"/>
            <person name="King R."/>
        </authorList>
    </citation>
    <scope>NUCLEOTIDE SEQUENCE</scope>
</reference>
<dbReference type="InterPro" id="IPR032675">
    <property type="entry name" value="LRR_dom_sf"/>
</dbReference>
<feature type="domain" description="F-box" evidence="1">
    <location>
        <begin position="43"/>
        <end position="89"/>
    </location>
</feature>
<dbReference type="SMART" id="SM00256">
    <property type="entry name" value="FBOX"/>
    <property type="match status" value="1"/>
</dbReference>
<reference evidence="2" key="1">
    <citation type="submission" date="2022-01" db="EMBL/GenBank/DDBJ databases">
        <authorList>
            <person name="King R."/>
        </authorList>
    </citation>
    <scope>NUCLEOTIDE SEQUENCE</scope>
</reference>
<dbReference type="SUPFAM" id="SSF52047">
    <property type="entry name" value="RNI-like"/>
    <property type="match status" value="1"/>
</dbReference>
<keyword evidence="3" id="KW-1185">Reference proteome</keyword>
<dbReference type="OrthoDB" id="1107553at2759"/>
<dbReference type="PROSITE" id="PS50181">
    <property type="entry name" value="FBOX"/>
    <property type="match status" value="1"/>
</dbReference>
<gene>
    <name evidence="2" type="ORF">CHIRRI_LOCUS14207</name>
</gene>
<dbReference type="Pfam" id="PF12937">
    <property type="entry name" value="F-box-like"/>
    <property type="match status" value="1"/>
</dbReference>
<dbReference type="InterPro" id="IPR001810">
    <property type="entry name" value="F-box_dom"/>
</dbReference>
<dbReference type="AlphaFoldDB" id="A0A9N9S992"/>
<name>A0A9N9S992_9DIPT</name>
<dbReference type="Gene3D" id="3.80.10.10">
    <property type="entry name" value="Ribonuclease Inhibitor"/>
    <property type="match status" value="2"/>
</dbReference>
<evidence type="ECO:0000313" key="3">
    <source>
        <dbReference type="Proteomes" id="UP001153620"/>
    </source>
</evidence>